<sequence>MPEYGPGVTPCPRCGTPIEAVTSSGPLEHVASPCGCPAPGAVLESVARFPSESRQTGSEPGTDSDLDD</sequence>
<evidence type="ECO:0000313" key="3">
    <source>
        <dbReference type="Proteomes" id="UP000250088"/>
    </source>
</evidence>
<name>A0A2Z2HXQ1_9EURY</name>
<organism evidence="2 3">
    <name type="scientific">Natrarchaeobaculum aegyptiacum</name>
    <dbReference type="NCBI Taxonomy" id="745377"/>
    <lineage>
        <taxon>Archaea</taxon>
        <taxon>Methanobacteriati</taxon>
        <taxon>Methanobacteriota</taxon>
        <taxon>Stenosarchaea group</taxon>
        <taxon>Halobacteria</taxon>
        <taxon>Halobacteriales</taxon>
        <taxon>Natrialbaceae</taxon>
        <taxon>Natrarchaeobaculum</taxon>
    </lineage>
</organism>
<evidence type="ECO:0000313" key="2">
    <source>
        <dbReference type="EMBL" id="ARS91922.1"/>
    </source>
</evidence>
<dbReference type="Proteomes" id="UP000250088">
    <property type="component" value="Chromosome"/>
</dbReference>
<feature type="compositionally biased region" description="Polar residues" evidence="1">
    <location>
        <begin position="52"/>
        <end position="61"/>
    </location>
</feature>
<dbReference type="AlphaFoldDB" id="A0A2Z2HXQ1"/>
<reference evidence="3" key="1">
    <citation type="submission" date="2017-02" db="EMBL/GenBank/DDBJ databases">
        <title>Natronthermophilus aegyptiacus gen. nov.,sp. nov., an aerobic, extremely halophilic alkalithermophilic archaeon isolated from the athalassohaline Wadi An Natrun, Egypt.</title>
        <authorList>
            <person name="Zhao B."/>
        </authorList>
    </citation>
    <scope>NUCLEOTIDE SEQUENCE [LARGE SCALE GENOMIC DNA]</scope>
    <source>
        <strain evidence="3">JW/NM-HA 15</strain>
    </source>
</reference>
<accession>A0A2Z2HXQ1</accession>
<gene>
    <name evidence="2" type="ORF">B1756_17700</name>
</gene>
<proteinExistence type="predicted"/>
<evidence type="ECO:0000256" key="1">
    <source>
        <dbReference type="SAM" id="MobiDB-lite"/>
    </source>
</evidence>
<keyword evidence="3" id="KW-1185">Reference proteome</keyword>
<dbReference type="EMBL" id="CP019893">
    <property type="protein sequence ID" value="ARS91922.1"/>
    <property type="molecule type" value="Genomic_DNA"/>
</dbReference>
<dbReference type="KEGG" id="naj:B1756_17700"/>
<protein>
    <recommendedName>
        <fullName evidence="4">Small CPxCG-related zinc finger protein</fullName>
    </recommendedName>
</protein>
<feature type="region of interest" description="Disordered" evidence="1">
    <location>
        <begin position="49"/>
        <end position="68"/>
    </location>
</feature>
<evidence type="ECO:0008006" key="4">
    <source>
        <dbReference type="Google" id="ProtNLM"/>
    </source>
</evidence>